<gene>
    <name evidence="1" type="ORF">CDAR_412761</name>
</gene>
<reference evidence="1 2" key="1">
    <citation type="submission" date="2021-06" db="EMBL/GenBank/DDBJ databases">
        <title>Caerostris darwini draft genome.</title>
        <authorList>
            <person name="Kono N."/>
            <person name="Arakawa K."/>
        </authorList>
    </citation>
    <scope>NUCLEOTIDE SEQUENCE [LARGE SCALE GENOMIC DNA]</scope>
</reference>
<protein>
    <submittedName>
        <fullName evidence="1">Uncharacterized protein</fullName>
    </submittedName>
</protein>
<name>A0AAV4SEJ9_9ARAC</name>
<proteinExistence type="predicted"/>
<dbReference type="Proteomes" id="UP001054837">
    <property type="component" value="Unassembled WGS sequence"/>
</dbReference>
<dbReference type="AlphaFoldDB" id="A0AAV4SEJ9"/>
<sequence length="115" mass="13334">MLNQLCPCFPPVAKHEVCTRCFLDEESSSNKVKKESFCSNVLNYSFSVDEEPFLPLTTEMRTESTRDNRRIPDDICLPSSTNRYLSPSNNQMSPTHGFGALSINKHRKRCFWRIR</sequence>
<evidence type="ECO:0000313" key="1">
    <source>
        <dbReference type="EMBL" id="GIY32580.1"/>
    </source>
</evidence>
<keyword evidence="2" id="KW-1185">Reference proteome</keyword>
<comment type="caution">
    <text evidence="1">The sequence shown here is derived from an EMBL/GenBank/DDBJ whole genome shotgun (WGS) entry which is preliminary data.</text>
</comment>
<organism evidence="1 2">
    <name type="scientific">Caerostris darwini</name>
    <dbReference type="NCBI Taxonomy" id="1538125"/>
    <lineage>
        <taxon>Eukaryota</taxon>
        <taxon>Metazoa</taxon>
        <taxon>Ecdysozoa</taxon>
        <taxon>Arthropoda</taxon>
        <taxon>Chelicerata</taxon>
        <taxon>Arachnida</taxon>
        <taxon>Araneae</taxon>
        <taxon>Araneomorphae</taxon>
        <taxon>Entelegynae</taxon>
        <taxon>Araneoidea</taxon>
        <taxon>Araneidae</taxon>
        <taxon>Caerostris</taxon>
    </lineage>
</organism>
<dbReference type="EMBL" id="BPLQ01007823">
    <property type="protein sequence ID" value="GIY32580.1"/>
    <property type="molecule type" value="Genomic_DNA"/>
</dbReference>
<evidence type="ECO:0000313" key="2">
    <source>
        <dbReference type="Proteomes" id="UP001054837"/>
    </source>
</evidence>
<accession>A0AAV4SEJ9</accession>